<evidence type="ECO:0000313" key="2">
    <source>
        <dbReference type="EMBL" id="UYW01560.1"/>
    </source>
</evidence>
<evidence type="ECO:0000259" key="1">
    <source>
        <dbReference type="Pfam" id="PF01551"/>
    </source>
</evidence>
<dbReference type="Pfam" id="PF01551">
    <property type="entry name" value="Peptidase_M23"/>
    <property type="match status" value="1"/>
</dbReference>
<dbReference type="PANTHER" id="PTHR21666">
    <property type="entry name" value="PEPTIDASE-RELATED"/>
    <property type="match status" value="1"/>
</dbReference>
<dbReference type="Proteomes" id="UP001163328">
    <property type="component" value="Chromosome"/>
</dbReference>
<dbReference type="CDD" id="cd12797">
    <property type="entry name" value="M23_peptidase"/>
    <property type="match status" value="1"/>
</dbReference>
<dbReference type="EMBL" id="CP081495">
    <property type="protein sequence ID" value="UYW01560.1"/>
    <property type="molecule type" value="Genomic_DNA"/>
</dbReference>
<evidence type="ECO:0000313" key="3">
    <source>
        <dbReference type="Proteomes" id="UP001163328"/>
    </source>
</evidence>
<reference evidence="2" key="1">
    <citation type="submission" date="2021-08" db="EMBL/GenBank/DDBJ databases">
        <title>Flavobacterium sp. strain CC-SYL302.</title>
        <authorList>
            <person name="Lin S.-Y."/>
            <person name="Lee T.-H."/>
            <person name="Young C.-C."/>
        </authorList>
    </citation>
    <scope>NUCLEOTIDE SEQUENCE</scope>
    <source>
        <strain evidence="2">CC-SYL302</strain>
    </source>
</reference>
<proteinExistence type="predicted"/>
<dbReference type="RefSeq" id="WP_317134289.1">
    <property type="nucleotide sequence ID" value="NZ_CP081495.1"/>
</dbReference>
<dbReference type="PANTHER" id="PTHR21666:SF285">
    <property type="entry name" value="M23 FAMILY METALLOPEPTIDASE"/>
    <property type="match status" value="1"/>
</dbReference>
<name>A0ABY6M1H3_9FLAO</name>
<accession>A0ABY6M1H3</accession>
<keyword evidence="3" id="KW-1185">Reference proteome</keyword>
<dbReference type="InterPro" id="IPR050570">
    <property type="entry name" value="Cell_wall_metabolism_enzyme"/>
</dbReference>
<dbReference type="InterPro" id="IPR016047">
    <property type="entry name" value="M23ase_b-sheet_dom"/>
</dbReference>
<feature type="domain" description="M23ase beta-sheet core" evidence="1">
    <location>
        <begin position="51"/>
        <end position="116"/>
    </location>
</feature>
<dbReference type="InterPro" id="IPR011055">
    <property type="entry name" value="Dup_hybrid_motif"/>
</dbReference>
<gene>
    <name evidence="2" type="ORF">K5I29_01125</name>
</gene>
<protein>
    <submittedName>
        <fullName evidence="2">M23 family metallopeptidase</fullName>
    </submittedName>
</protein>
<dbReference type="Gene3D" id="2.70.70.10">
    <property type="entry name" value="Glucose Permease (Domain IIA)"/>
    <property type="match status" value="1"/>
</dbReference>
<sequence length="571" mass="64624">MKKSFCFIISGFCLVGFAQSKPVYPQDYFLSPLKISTEASGTFGELRGNHFHSGFDFKTQQKEGQEVVAVADGFISRIKYSAFGYGKAIYVTHPNGFTTVYGHLQKANPEIEKYVAAYQYKKQAFEVELFPKKGELPVTKGQLLAYSGNTGGSGGPHLHFEYRDSATEEIINPLHFGLAQTLKDTQAPVLKSLWVYPIADSSVVNQSNQKVNLVFNKLAPNSFISNKVLANGAIGFAINSYDLMNGHLNHNGLYRIEMWINGSLQYQISFDRFNFAETRYINSYIDYEHKMKRKETLQKLFRGNSFPLSLLAANTFSGVLNVQPNDNYNVIIKLFDFHDNKTEVTIPVAYSNQPAVHIKPQVKTDYLIKADRQNIYQQENVTVTVPKNTFVDDFYMNFEVKNGVLKLHEDVVPGYQNMTFEFDIENTPFAAVPVKKLFIAETSGKTPNYLSTNVKGNKLYTRNRNLGTYQVAIDTVAPKIYGLNFKDGDNLDTKSIIKVNIADEQSGIQSYNGYLNNQWILMEYDYKTKSLVHNLNDNVYVNGENVFKIEVTDKAANKTVLEAKFNKSKNN</sequence>
<dbReference type="SUPFAM" id="SSF51261">
    <property type="entry name" value="Duplicated hybrid motif"/>
    <property type="match status" value="1"/>
</dbReference>
<organism evidence="2 3">
    <name type="scientific">Flavobacterium agricola</name>
    <dbReference type="NCBI Taxonomy" id="2870839"/>
    <lineage>
        <taxon>Bacteria</taxon>
        <taxon>Pseudomonadati</taxon>
        <taxon>Bacteroidota</taxon>
        <taxon>Flavobacteriia</taxon>
        <taxon>Flavobacteriales</taxon>
        <taxon>Flavobacteriaceae</taxon>
        <taxon>Flavobacterium</taxon>
    </lineage>
</organism>